<comment type="similarity">
    <text evidence="2">Belongs to the EamA transporter family.</text>
</comment>
<organism evidence="9">
    <name type="scientific">Staphylococcus simulans</name>
    <dbReference type="NCBI Taxonomy" id="1286"/>
    <lineage>
        <taxon>Bacteria</taxon>
        <taxon>Bacillati</taxon>
        <taxon>Bacillota</taxon>
        <taxon>Bacilli</taxon>
        <taxon>Bacillales</taxon>
        <taxon>Staphylococcaceae</taxon>
        <taxon>Staphylococcus</taxon>
    </lineage>
</organism>
<dbReference type="SUPFAM" id="SSF103481">
    <property type="entry name" value="Multidrug resistance efflux transporter EmrE"/>
    <property type="match status" value="2"/>
</dbReference>
<comment type="subcellular location">
    <subcellularLocation>
        <location evidence="1">Cell membrane</location>
        <topology evidence="1">Multi-pass membrane protein</topology>
    </subcellularLocation>
</comment>
<feature type="transmembrane region" description="Helical" evidence="7">
    <location>
        <begin position="285"/>
        <end position="303"/>
    </location>
</feature>
<evidence type="ECO:0000256" key="2">
    <source>
        <dbReference type="ARBA" id="ARBA00007362"/>
    </source>
</evidence>
<evidence type="ECO:0000256" key="6">
    <source>
        <dbReference type="ARBA" id="ARBA00023136"/>
    </source>
</evidence>
<dbReference type="AlphaFoldDB" id="A0A6N3FCN7"/>
<evidence type="ECO:0000256" key="5">
    <source>
        <dbReference type="ARBA" id="ARBA00022989"/>
    </source>
</evidence>
<proteinExistence type="inferred from homology"/>
<dbReference type="RefSeq" id="WP_156667013.1">
    <property type="nucleotide sequence ID" value="NZ_CACRUO010000060.1"/>
</dbReference>
<feature type="domain" description="EamA" evidence="8">
    <location>
        <begin position="168"/>
        <end position="304"/>
    </location>
</feature>
<dbReference type="PANTHER" id="PTHR32322:SF18">
    <property type="entry name" value="S-ADENOSYLMETHIONINE_S-ADENOSYLHOMOCYSTEINE TRANSPORTER"/>
    <property type="match status" value="1"/>
</dbReference>
<feature type="domain" description="EamA" evidence="8">
    <location>
        <begin position="19"/>
        <end position="158"/>
    </location>
</feature>
<dbReference type="GO" id="GO:0005886">
    <property type="term" value="C:plasma membrane"/>
    <property type="evidence" value="ECO:0007669"/>
    <property type="project" value="UniProtKB-SubCell"/>
</dbReference>
<evidence type="ECO:0000259" key="8">
    <source>
        <dbReference type="Pfam" id="PF00892"/>
    </source>
</evidence>
<reference evidence="9" key="1">
    <citation type="submission" date="2019-11" db="EMBL/GenBank/DDBJ databases">
        <authorList>
            <person name="Feng L."/>
        </authorList>
    </citation>
    <scope>NUCLEOTIDE SEQUENCE</scope>
    <source>
        <strain evidence="9">SsimulansLFYP27</strain>
    </source>
</reference>
<evidence type="ECO:0000256" key="1">
    <source>
        <dbReference type="ARBA" id="ARBA00004651"/>
    </source>
</evidence>
<dbReference type="PANTHER" id="PTHR32322">
    <property type="entry name" value="INNER MEMBRANE TRANSPORTER"/>
    <property type="match status" value="1"/>
</dbReference>
<feature type="transmembrane region" description="Helical" evidence="7">
    <location>
        <begin position="88"/>
        <end position="109"/>
    </location>
</feature>
<dbReference type="InterPro" id="IPR037185">
    <property type="entry name" value="EmrE-like"/>
</dbReference>
<feature type="transmembrane region" description="Helical" evidence="7">
    <location>
        <begin position="16"/>
        <end position="35"/>
    </location>
</feature>
<feature type="transmembrane region" description="Helical" evidence="7">
    <location>
        <begin position="143"/>
        <end position="162"/>
    </location>
</feature>
<feature type="transmembrane region" description="Helical" evidence="7">
    <location>
        <begin position="47"/>
        <end position="68"/>
    </location>
</feature>
<feature type="transmembrane region" description="Helical" evidence="7">
    <location>
        <begin position="229"/>
        <end position="252"/>
    </location>
</feature>
<keyword evidence="5 7" id="KW-1133">Transmembrane helix</keyword>
<evidence type="ECO:0000256" key="4">
    <source>
        <dbReference type="ARBA" id="ARBA00022692"/>
    </source>
</evidence>
<evidence type="ECO:0000256" key="7">
    <source>
        <dbReference type="SAM" id="Phobius"/>
    </source>
</evidence>
<accession>A0A6N3FCN7</accession>
<dbReference type="InterPro" id="IPR000620">
    <property type="entry name" value="EamA_dom"/>
</dbReference>
<feature type="transmembrane region" description="Helical" evidence="7">
    <location>
        <begin position="168"/>
        <end position="186"/>
    </location>
</feature>
<feature type="transmembrane region" description="Helical" evidence="7">
    <location>
        <begin position="259"/>
        <end position="279"/>
    </location>
</feature>
<evidence type="ECO:0000256" key="3">
    <source>
        <dbReference type="ARBA" id="ARBA00022475"/>
    </source>
</evidence>
<keyword evidence="6 7" id="KW-0472">Membrane</keyword>
<evidence type="ECO:0000313" key="9">
    <source>
        <dbReference type="EMBL" id="VYU49814.1"/>
    </source>
</evidence>
<protein>
    <submittedName>
        <fullName evidence="9">Putative inner membrane transporter yiJE</fullName>
    </submittedName>
</protein>
<keyword evidence="3" id="KW-1003">Cell membrane</keyword>
<feature type="transmembrane region" description="Helical" evidence="7">
    <location>
        <begin position="115"/>
        <end position="136"/>
    </location>
</feature>
<name>A0A6N3FCN7_STASI</name>
<sequence>MKVREYTREKLSTKHTFLFSIIFTTIFMGSSFPTGKYLISVDGTPPFYIGGWRFLIAGLLMLLITLALRDWRPLVPASNQNITKGTILVIVIGLLQTAGTMGFLNLSMAKGLSSSMSSIILFTNPLWLAFLAHFLLNDKLTKLKVLALFLGITGVVICLGLDKSTLGIGAFYALLGSLCWAVNTVVTKMVSFDKGPWVLTGWQLFIGGFIMLIISVVSSEHYHILDLSFFGWFNLIWLIIPASIGSFGLWFLSLRIGGATVASSFLFLVPVSSTIFSIIWLHEKFTFSLVIGGLFVVIALIIVNHHSAQSNE</sequence>
<dbReference type="InterPro" id="IPR050638">
    <property type="entry name" value="AA-Vitamin_Transporters"/>
</dbReference>
<gene>
    <name evidence="9" type="primary">yijE</name>
    <name evidence="9" type="ORF">SSLFYP27_02425</name>
</gene>
<dbReference type="EMBL" id="CACRUO010000060">
    <property type="protein sequence ID" value="VYU49814.1"/>
    <property type="molecule type" value="Genomic_DNA"/>
</dbReference>
<feature type="transmembrane region" description="Helical" evidence="7">
    <location>
        <begin position="198"/>
        <end position="217"/>
    </location>
</feature>
<dbReference type="Pfam" id="PF00892">
    <property type="entry name" value="EamA"/>
    <property type="match status" value="2"/>
</dbReference>
<keyword evidence="4 7" id="KW-0812">Transmembrane</keyword>